<organism evidence="3 4">
    <name type="scientific">Streptomyces buecherae</name>
    <dbReference type="NCBI Taxonomy" id="2763006"/>
    <lineage>
        <taxon>Bacteria</taxon>
        <taxon>Bacillati</taxon>
        <taxon>Actinomycetota</taxon>
        <taxon>Actinomycetes</taxon>
        <taxon>Kitasatosporales</taxon>
        <taxon>Streptomycetaceae</taxon>
        <taxon>Streptomyces</taxon>
    </lineage>
</organism>
<protein>
    <submittedName>
        <fullName evidence="3">DUF397 domain-containing protein</fullName>
    </submittedName>
</protein>
<dbReference type="EMBL" id="CP054929">
    <property type="protein sequence ID" value="QKW49087.1"/>
    <property type="molecule type" value="Genomic_DNA"/>
</dbReference>
<evidence type="ECO:0000259" key="2">
    <source>
        <dbReference type="Pfam" id="PF04149"/>
    </source>
</evidence>
<dbReference type="RefSeq" id="WP_176160819.1">
    <property type="nucleotide sequence ID" value="NZ_CP054929.1"/>
</dbReference>
<dbReference type="Pfam" id="PF04149">
    <property type="entry name" value="DUF397"/>
    <property type="match status" value="1"/>
</dbReference>
<feature type="region of interest" description="Disordered" evidence="1">
    <location>
        <begin position="1"/>
        <end position="22"/>
    </location>
</feature>
<evidence type="ECO:0000313" key="3">
    <source>
        <dbReference type="EMBL" id="QKW49087.1"/>
    </source>
</evidence>
<sequence length="72" mass="7363">MKMIPDASVVSSWRKSSHSNGEGAECIEVADGHPGAVPVRDSKDPHGPALVFAAPAWSAFVSAVKAGEFAGS</sequence>
<dbReference type="Proteomes" id="UP000509303">
    <property type="component" value="Chromosome"/>
</dbReference>
<feature type="domain" description="DUF397" evidence="2">
    <location>
        <begin position="12"/>
        <end position="65"/>
    </location>
</feature>
<gene>
    <name evidence="3" type="ORF">HUT08_05490</name>
</gene>
<name>A0A7H8N3J1_9ACTN</name>
<accession>A0A7H8N3J1</accession>
<dbReference type="AlphaFoldDB" id="A0A7H8N3J1"/>
<proteinExistence type="predicted"/>
<evidence type="ECO:0000256" key="1">
    <source>
        <dbReference type="SAM" id="MobiDB-lite"/>
    </source>
</evidence>
<keyword evidence="4" id="KW-1185">Reference proteome</keyword>
<reference evidence="3 4" key="1">
    <citation type="submission" date="2020-06" db="EMBL/GenBank/DDBJ databases">
        <title>Genome mining for natural products.</title>
        <authorList>
            <person name="Zhang B."/>
            <person name="Shi J."/>
            <person name="Ge H."/>
        </authorList>
    </citation>
    <scope>NUCLEOTIDE SEQUENCE [LARGE SCALE GENOMIC DNA]</scope>
    <source>
        <strain evidence="3 4">NA00687</strain>
    </source>
</reference>
<evidence type="ECO:0000313" key="4">
    <source>
        <dbReference type="Proteomes" id="UP000509303"/>
    </source>
</evidence>
<dbReference type="InterPro" id="IPR007278">
    <property type="entry name" value="DUF397"/>
</dbReference>